<accession>A0ACC2JT35</accession>
<organism evidence="1 2">
    <name type="scientific">Lasiodiplodia mahajangana</name>
    <dbReference type="NCBI Taxonomy" id="1108764"/>
    <lineage>
        <taxon>Eukaryota</taxon>
        <taxon>Fungi</taxon>
        <taxon>Dikarya</taxon>
        <taxon>Ascomycota</taxon>
        <taxon>Pezizomycotina</taxon>
        <taxon>Dothideomycetes</taxon>
        <taxon>Dothideomycetes incertae sedis</taxon>
        <taxon>Botryosphaeriales</taxon>
        <taxon>Botryosphaeriaceae</taxon>
        <taxon>Lasiodiplodia</taxon>
    </lineage>
</organism>
<sequence length="2327" mass="254361">MPHLTSSNGDANSIHDSNGVPDHTAHSASSTANGYTNGTNGHVDQPSAGLTGGASFKPIAICGMACRLPGGISSPQALWDFLIEGRDGRIKVPKSRFNIDGFYSSVKRPGMAASQYGYFLDQSVDLGALDTSFFSMPRMEVEWLDPQQRMMLEVARESLDDAGEVEWKGKNIGVYVGSYGQDWYDILQREPLSHSPYSVITSHDFMVSERVSHELDLRGPSMTIRTACSSALIGLNEACMAISKGDCESAIIGGTNLILAPDLLTRISDQKVLSPDGECRTFSADANGYARGEAIVSIYVKSLSAALRDGNPIRSVVSGSATNFDGKTNPLTSPSAAAQEALIRRAYKVAGISDFSKTALFECHGTGTATGDPIETEAVASVFGENGIYIGAVKPNLGHSEGASGLTAVLKATLALQHRVIPPNIKYSPPNPKIPFESAKLQIPTEPTVWPTHRDERVSINSFGVGGSNAHIILESPRRFLPANQVNGQELTIITKDPQLLVFSANTAQSLKDMVQDYQSLVGNSSSSIALSDVAYTLAKRREHLAHRCFAVASHDKFDEASSISPQSNGQSPPSVVMVFTGQGAAWPGCGRELMRSNHTFSQTIRSLDKHLQTLGADAPSWTLEEELSKPARTSRVQEAEISQPLCTALQLALVDTLAAIGIKPAAVVGHSSGEMAAAYAAEGLTAAEAITVAFYRGLKAKASSRRGGMAAIGLSYAEAQKHLVPGVTIACDNSSNSVTLSGDADKLEQVVTDIKAYHENVLATILKVEKAYHSYHMEEVGEPYFQAMVAAGVVGGKPSIPFFSSVTGERFGNSKADQLGPMYWRNNLQRPVLFKSAVTNIVHCEDVKNPVYLEIGPHSALAGPIRQILVTESSKASYVPSLVRRQNSLENFLQVVGKMYQLHVPIDFKSLMPSGTCLTDLPRYPWDHQRRYFFESRVAKEWRGRQYPEHSLLGSKLPESTDLEPIWRNFVGIRTTPWLQDHRLGDNAIFPFAGYLSIAAEAARQTTGIEEGVSLRSVVVNTALVVPEDSAIEIVTTLRHHKLTDNLDSEWWEFTICSHNGHVWTKHCWGQVRGESAAAPSRQYQDREDLLPRKVDVQKWYEAQRRQGLSYGPAFAKMEDLRTSTCSPDQATSKMKDLKWGDEMQYHLHPAILDTFFQLESSCNFNGLSHAYRRLVLTSVEAMTMYRCTEDELEMSTTTEPTAKGCVGTGAISSGSKIFMTITGCHASFFEDVDVNDERSVPITARGEWIPHIDLNDVKSLVHAPEDHELALPLLSKMARVAINVANKLMKGIEEQAQAPHLARYKGWLAQEAATELETWDLSSVEELDSLAKRLQGTSLAPTAAMITTVLKNIDALIRGNKTGFEILSIDGNLDGFISYLWNQGDSPYLQCLGQSKPTMRILEVGAGLGEKTANIIKDLTRPDGSPLYSQYVVTDALLDRLNLAKQRLNKVQNVNFATLDIDETMESQGFEGASFDLIIAAGIINTSASLQQSLKGLRGLLSPNGRLLLEEPRAGLLWTKFVLGILPNWWSHREDGREHEPFVDTARLQEELRLAGFANVQEVELNSEHWTNSVLIARPRVPTTPKKKITLLCNGESRGSNLVVQELASRGYEVQHASLGQPVPQDQDVLALLDEERPFLENLDAVTFAHLKSLTLEHLSGSSSLFWVTRRSSTECKDPRFAQIIGLARSLRSETAADIATCEMDEITTPGDAEALADVLAAFQKRDGDGVLGPDYEYSICDGKASVHRIFPFALDKELQFSDQSDEACVSIRQPGRIDTLTWSSHHATAPKEGEVEIEVYATGLNFRDVLVGMNIVPGQKFGYEAAGIVRRVGPKVKKLRVGDRAVVMSSNTFSTVVTESELLCEKLPDNISFIDGASTPTIFLTAVYGLIDLGRLAKGQSVLIHSACGGVGLSAIQVAQMIGAEIYATVGSDAKTQYLMDTFGIPKSHIFNSRSLSFADDLLREIGGKGVDVALNSLSGEMLHATWKCVAKFGTLVEIGKRDLLENARLDMHHFLANRNYCCLDMDQMRIERPEVNSRLLRFTMDAFAKGDLTPIRIDQVFEAPAVLEAFRYMQQGKHIGKIIVEIRNTSGNLLVDKVDSTHQSRVQLDGTASYLLIGGLGGLGRSMAVWMVQRGARNLIFLSRSAGSGRYDDFVREIESMGCAVQLVSGDVTNAEDVARALDGTVAPLKGIVQMSMVLRDQMFDKMSLDDWNAVTRPKVQGTWNLHNITLSRQLDLDFFLLFSSLSGIMGQVGQSNYASANTFLDAFVEYRTGLGLPCTAIDLGAMEGVGYLSENQELLRKMQGERTSSGRIHSGVCADHTS</sequence>
<reference evidence="1" key="1">
    <citation type="submission" date="2022-12" db="EMBL/GenBank/DDBJ databases">
        <title>Genome Sequence of Lasiodiplodia mahajangana.</title>
        <authorList>
            <person name="Buettner E."/>
        </authorList>
    </citation>
    <scope>NUCLEOTIDE SEQUENCE</scope>
    <source>
        <strain evidence="1">VT137</strain>
    </source>
</reference>
<protein>
    <submittedName>
        <fullName evidence="1">Uncharacterized protein</fullName>
    </submittedName>
</protein>
<evidence type="ECO:0000313" key="1">
    <source>
        <dbReference type="EMBL" id="KAJ8130650.1"/>
    </source>
</evidence>
<keyword evidence="2" id="KW-1185">Reference proteome</keyword>
<dbReference type="EMBL" id="JAPUUL010000452">
    <property type="protein sequence ID" value="KAJ8130650.1"/>
    <property type="molecule type" value="Genomic_DNA"/>
</dbReference>
<comment type="caution">
    <text evidence="1">The sequence shown here is derived from an EMBL/GenBank/DDBJ whole genome shotgun (WGS) entry which is preliminary data.</text>
</comment>
<name>A0ACC2JT35_9PEZI</name>
<evidence type="ECO:0000313" key="2">
    <source>
        <dbReference type="Proteomes" id="UP001153332"/>
    </source>
</evidence>
<gene>
    <name evidence="1" type="ORF">O1611_g2979</name>
</gene>
<proteinExistence type="predicted"/>
<dbReference type="Proteomes" id="UP001153332">
    <property type="component" value="Unassembled WGS sequence"/>
</dbReference>